<dbReference type="Gramene" id="ONK72021">
    <property type="protein sequence ID" value="ONK72021"/>
    <property type="gene ID" value="A4U43_C04F14820"/>
</dbReference>
<dbReference type="OMA" id="KFQWGPF"/>
<dbReference type="SUPFAM" id="SSF46565">
    <property type="entry name" value="Chaperone J-domain"/>
    <property type="match status" value="1"/>
</dbReference>
<feature type="compositionally biased region" description="Polar residues" evidence="2">
    <location>
        <begin position="139"/>
        <end position="164"/>
    </location>
</feature>
<dbReference type="SMART" id="SM00271">
    <property type="entry name" value="DnaJ"/>
    <property type="match status" value="1"/>
</dbReference>
<dbReference type="Pfam" id="PF23551">
    <property type="entry name" value="Zn_ribbon_20"/>
    <property type="match status" value="1"/>
</dbReference>
<dbReference type="InterPro" id="IPR056988">
    <property type="entry name" value="Zn_ribbon_pln"/>
</dbReference>
<dbReference type="EMBL" id="CM007384">
    <property type="protein sequence ID" value="ONK72021.1"/>
    <property type="molecule type" value="Genomic_DNA"/>
</dbReference>
<dbReference type="CDD" id="cd06257">
    <property type="entry name" value="DnaJ"/>
    <property type="match status" value="1"/>
</dbReference>
<feature type="coiled-coil region" evidence="1">
    <location>
        <begin position="311"/>
        <end position="338"/>
    </location>
</feature>
<dbReference type="PRINTS" id="PR00625">
    <property type="entry name" value="JDOMAIN"/>
</dbReference>
<dbReference type="OrthoDB" id="66964at2759"/>
<evidence type="ECO:0000256" key="2">
    <source>
        <dbReference type="SAM" id="MobiDB-lite"/>
    </source>
</evidence>
<dbReference type="GO" id="GO:0005783">
    <property type="term" value="C:endoplasmic reticulum"/>
    <property type="evidence" value="ECO:0007669"/>
    <property type="project" value="UniProtKB-ARBA"/>
</dbReference>
<dbReference type="Gene3D" id="1.10.287.110">
    <property type="entry name" value="DnaJ domain"/>
    <property type="match status" value="1"/>
</dbReference>
<name>A0A5P1F5R5_ASPOF</name>
<dbReference type="InterPro" id="IPR024593">
    <property type="entry name" value="DUF3444"/>
</dbReference>
<dbReference type="PANTHER" id="PTHR44137">
    <property type="entry name" value="BNAC03G44070D PROTEIN"/>
    <property type="match status" value="1"/>
</dbReference>
<dbReference type="Pfam" id="PF00226">
    <property type="entry name" value="DnaJ"/>
    <property type="match status" value="1"/>
</dbReference>
<dbReference type="InterPro" id="IPR018253">
    <property type="entry name" value="DnaJ_domain_CS"/>
</dbReference>
<proteinExistence type="predicted"/>
<evidence type="ECO:0000313" key="5">
    <source>
        <dbReference type="Proteomes" id="UP000243459"/>
    </source>
</evidence>
<organism evidence="4 5">
    <name type="scientific">Asparagus officinalis</name>
    <name type="common">Garden asparagus</name>
    <dbReference type="NCBI Taxonomy" id="4686"/>
    <lineage>
        <taxon>Eukaryota</taxon>
        <taxon>Viridiplantae</taxon>
        <taxon>Streptophyta</taxon>
        <taxon>Embryophyta</taxon>
        <taxon>Tracheophyta</taxon>
        <taxon>Spermatophyta</taxon>
        <taxon>Magnoliopsida</taxon>
        <taxon>Liliopsida</taxon>
        <taxon>Asparagales</taxon>
        <taxon>Asparagaceae</taxon>
        <taxon>Asparagoideae</taxon>
        <taxon>Asparagus</taxon>
    </lineage>
</organism>
<dbReference type="AlphaFoldDB" id="A0A5P1F5R5"/>
<dbReference type="PROSITE" id="PS00636">
    <property type="entry name" value="DNAJ_1"/>
    <property type="match status" value="1"/>
</dbReference>
<feature type="region of interest" description="Disordered" evidence="2">
    <location>
        <begin position="234"/>
        <end position="274"/>
    </location>
</feature>
<dbReference type="Proteomes" id="UP000243459">
    <property type="component" value="Chromosome 4"/>
</dbReference>
<gene>
    <name evidence="4" type="ORF">A4U43_C04F14820</name>
</gene>
<sequence length="752" mass="84244">MECNRDEALRAKEIAERKFQANDLGGAKKFALKAQNLYPPLDGIDQMISTLNVHLSSIARFDGEKDWYAILSSDPSADEETVRKQYRKLALLFHPDKNKSIGAEGAFKLISEAWSVLSDKSKRTLYDHKRFGRTFQRKTNSTVKKDNSVPNSSNGVHTPANNAPSKVRVQKTYARTAPTPIISKSPPSRPSKPGTFWTSCLHCKMQYEYLRVYLNLNLQCPSCQKPFVASENVVPAKGPDDSSQPSSQLPQQNSDGKSSTKNCQGASGFRPDFTSSSKFQWGPFSRTTGTASASASTTAAAQAANVVHHTYEKVRREREQAQAAARREEAIRSELKRNSSGAANLNAGVDGNGKVEKPAKRKRSILDDPIMNYGVGTGHTGLYYANFSAAGLREFYLRRGFPQAHVLTKLMTKSKNDLHKVVETWISQKACKAAEKESAKKKQKLKEIVDEKVKEVNHENAAGQDRVDGPVNNSKQPAGPPMSDSARTQDANSDKEVAEPVNIDVPDADFHDFDKDRTEKSFKADDIWATYDNEDGMPRYYALIQKVISYEPFKVRMSFLNSKTNSEFGPLNWVASGFAKTSGEFRVGRYEVNDALNVFSHRVKWEKGLRGVIKIVPRQGEIWALYRNWSPDWNEHTPDEVMYKYDMVEVLEDYSEEQGVCVAPLVKVAEFKTVFHRHPDPMKVKKIPREEIFRLSHQVPSYVLTGDEGPGAPRGCYELDPAATPLELLQVVKEIKGDEVMQVSELQQKTNS</sequence>
<dbReference type="PROSITE" id="PS50076">
    <property type="entry name" value="DNAJ_2"/>
    <property type="match status" value="1"/>
</dbReference>
<protein>
    <recommendedName>
        <fullName evidence="3">J domain-containing protein</fullName>
    </recommendedName>
</protein>
<dbReference type="Pfam" id="PF11926">
    <property type="entry name" value="DUF3444"/>
    <property type="match status" value="1"/>
</dbReference>
<dbReference type="InterPro" id="IPR036869">
    <property type="entry name" value="J_dom_sf"/>
</dbReference>
<keyword evidence="5" id="KW-1185">Reference proteome</keyword>
<feature type="domain" description="J" evidence="3">
    <location>
        <begin position="66"/>
        <end position="130"/>
    </location>
</feature>
<accession>A0A5P1F5R5</accession>
<feature type="region of interest" description="Disordered" evidence="2">
    <location>
        <begin position="455"/>
        <end position="501"/>
    </location>
</feature>
<evidence type="ECO:0000259" key="3">
    <source>
        <dbReference type="PROSITE" id="PS50076"/>
    </source>
</evidence>
<dbReference type="InterPro" id="IPR001623">
    <property type="entry name" value="DnaJ_domain"/>
</dbReference>
<evidence type="ECO:0000313" key="4">
    <source>
        <dbReference type="EMBL" id="ONK72021.1"/>
    </source>
</evidence>
<feature type="region of interest" description="Disordered" evidence="2">
    <location>
        <begin position="139"/>
        <end position="168"/>
    </location>
</feature>
<evidence type="ECO:0000256" key="1">
    <source>
        <dbReference type="SAM" id="Coils"/>
    </source>
</evidence>
<keyword evidence="1" id="KW-0175">Coiled coil</keyword>
<reference evidence="5" key="1">
    <citation type="journal article" date="2017" name="Nat. Commun.">
        <title>The asparagus genome sheds light on the origin and evolution of a young Y chromosome.</title>
        <authorList>
            <person name="Harkess A."/>
            <person name="Zhou J."/>
            <person name="Xu C."/>
            <person name="Bowers J.E."/>
            <person name="Van der Hulst R."/>
            <person name="Ayyampalayam S."/>
            <person name="Mercati F."/>
            <person name="Riccardi P."/>
            <person name="McKain M.R."/>
            <person name="Kakrana A."/>
            <person name="Tang H."/>
            <person name="Ray J."/>
            <person name="Groenendijk J."/>
            <person name="Arikit S."/>
            <person name="Mathioni S.M."/>
            <person name="Nakano M."/>
            <person name="Shan H."/>
            <person name="Telgmann-Rauber A."/>
            <person name="Kanno A."/>
            <person name="Yue Z."/>
            <person name="Chen H."/>
            <person name="Li W."/>
            <person name="Chen Y."/>
            <person name="Xu X."/>
            <person name="Zhang Y."/>
            <person name="Luo S."/>
            <person name="Chen H."/>
            <person name="Gao J."/>
            <person name="Mao Z."/>
            <person name="Pires J.C."/>
            <person name="Luo M."/>
            <person name="Kudrna D."/>
            <person name="Wing R.A."/>
            <person name="Meyers B.C."/>
            <person name="Yi K."/>
            <person name="Kong H."/>
            <person name="Lavrijsen P."/>
            <person name="Sunseri F."/>
            <person name="Falavigna A."/>
            <person name="Ye Y."/>
            <person name="Leebens-Mack J.H."/>
            <person name="Chen G."/>
        </authorList>
    </citation>
    <scope>NUCLEOTIDE SEQUENCE [LARGE SCALE GENOMIC DNA]</scope>
    <source>
        <strain evidence="5">cv. DH0086</strain>
    </source>
</reference>
<feature type="compositionally biased region" description="Low complexity" evidence="2">
    <location>
        <begin position="241"/>
        <end position="255"/>
    </location>
</feature>
<dbReference type="PANTHER" id="PTHR44137:SF32">
    <property type="entry name" value="DNAJ HEAT SHOCK AMINO-TERMINAL DOMAIN PROTEIN"/>
    <property type="match status" value="1"/>
</dbReference>
<feature type="compositionally biased region" description="Polar residues" evidence="2">
    <location>
        <begin position="256"/>
        <end position="265"/>
    </location>
</feature>